<feature type="domain" description="DUF4502" evidence="2">
    <location>
        <begin position="11"/>
        <end position="179"/>
    </location>
</feature>
<dbReference type="PANTHER" id="PTHR34347">
    <property type="entry name" value="DNA REPAIR-SCAFFOLDING PROTEIN SPIDR"/>
    <property type="match status" value="1"/>
</dbReference>
<dbReference type="PANTHER" id="PTHR34347:SF1">
    <property type="entry name" value="DNA REPAIR-SCAFFOLDING PROTEIN"/>
    <property type="match status" value="1"/>
</dbReference>
<gene>
    <name evidence="3" type="ORF">CK820_G0046176</name>
</gene>
<sequence>MPRGSRALGSKRKRSWNTECPSFPGERPLQVRRAGLRTAGAAASLSEAWLRCGEGFQNTSGNPSLTAEEKTITEKHLELCPRPKQETTTSKSTSGLTDITWSSSGSDLSDEDKTLSQLQRDELQFIDWEIDSDRAEASDCNEFEDDEGAVEISDCASCASNQSLTSDEKLSELPKRWTSRKTKWTAESREICYFFVETSMYFLPKDTFR</sequence>
<reference evidence="3 4" key="1">
    <citation type="submission" date="2017-12" db="EMBL/GenBank/DDBJ databases">
        <title>High-resolution comparative analysis of great ape genomes.</title>
        <authorList>
            <person name="Pollen A."/>
            <person name="Hastie A."/>
            <person name="Hormozdiari F."/>
            <person name="Dougherty M."/>
            <person name="Liu R."/>
            <person name="Chaisson M."/>
            <person name="Hoppe E."/>
            <person name="Hill C."/>
            <person name="Pang A."/>
            <person name="Hillier L."/>
            <person name="Baker C."/>
            <person name="Armstrong J."/>
            <person name="Shendure J."/>
            <person name="Paten B."/>
            <person name="Wilson R."/>
            <person name="Chao H."/>
            <person name="Schneider V."/>
            <person name="Ventura M."/>
            <person name="Kronenberg Z."/>
            <person name="Murali S."/>
            <person name="Gordon D."/>
            <person name="Cantsilieris S."/>
            <person name="Munson K."/>
            <person name="Nelson B."/>
            <person name="Raja A."/>
            <person name="Underwood J."/>
            <person name="Diekhans M."/>
            <person name="Fiddes I."/>
            <person name="Haussler D."/>
            <person name="Eichler E."/>
        </authorList>
    </citation>
    <scope>NUCLEOTIDE SEQUENCE [LARGE SCALE GENOMIC DNA]</scope>
    <source>
        <strain evidence="3">Yerkes chimp pedigree #C0471</strain>
    </source>
</reference>
<feature type="region of interest" description="Disordered" evidence="1">
    <location>
        <begin position="1"/>
        <end position="29"/>
    </location>
</feature>
<accession>A0A2J8JMK5</accession>
<evidence type="ECO:0000256" key="1">
    <source>
        <dbReference type="SAM" id="MobiDB-lite"/>
    </source>
</evidence>
<protein>
    <submittedName>
        <fullName evidence="3">SPIDR isoform 13</fullName>
    </submittedName>
</protein>
<dbReference type="EMBL" id="NBAG03000442">
    <property type="protein sequence ID" value="PNI23991.1"/>
    <property type="molecule type" value="Genomic_DNA"/>
</dbReference>
<name>A0A2J8JMK5_PANTR</name>
<feature type="region of interest" description="Disordered" evidence="1">
    <location>
        <begin position="75"/>
        <end position="112"/>
    </location>
</feature>
<dbReference type="InterPro" id="IPR028026">
    <property type="entry name" value="DUF4502"/>
</dbReference>
<dbReference type="AlphaFoldDB" id="A0A2J8JMK5"/>
<feature type="compositionally biased region" description="Basic and acidic residues" evidence="1">
    <location>
        <begin position="75"/>
        <end position="85"/>
    </location>
</feature>
<comment type="caution">
    <text evidence="3">The sequence shown here is derived from an EMBL/GenBank/DDBJ whole genome shotgun (WGS) entry which is preliminary data.</text>
</comment>
<dbReference type="Pfam" id="PF14950">
    <property type="entry name" value="DUF4502"/>
    <property type="match status" value="1"/>
</dbReference>
<evidence type="ECO:0000313" key="4">
    <source>
        <dbReference type="Proteomes" id="UP000236370"/>
    </source>
</evidence>
<evidence type="ECO:0000313" key="3">
    <source>
        <dbReference type="EMBL" id="PNI23991.1"/>
    </source>
</evidence>
<dbReference type="InterPro" id="IPR053054">
    <property type="entry name" value="DNA_repair-scaffolding"/>
</dbReference>
<dbReference type="Proteomes" id="UP000236370">
    <property type="component" value="Unassembled WGS sequence"/>
</dbReference>
<organism evidence="3 4">
    <name type="scientific">Pan troglodytes</name>
    <name type="common">Chimpanzee</name>
    <dbReference type="NCBI Taxonomy" id="9598"/>
    <lineage>
        <taxon>Eukaryota</taxon>
        <taxon>Metazoa</taxon>
        <taxon>Chordata</taxon>
        <taxon>Craniata</taxon>
        <taxon>Vertebrata</taxon>
        <taxon>Euteleostomi</taxon>
        <taxon>Mammalia</taxon>
        <taxon>Eutheria</taxon>
        <taxon>Euarchontoglires</taxon>
        <taxon>Primates</taxon>
        <taxon>Haplorrhini</taxon>
        <taxon>Catarrhini</taxon>
        <taxon>Hominidae</taxon>
        <taxon>Pan</taxon>
    </lineage>
</organism>
<evidence type="ECO:0000259" key="2">
    <source>
        <dbReference type="Pfam" id="PF14950"/>
    </source>
</evidence>
<feature type="compositionally biased region" description="Polar residues" evidence="1">
    <location>
        <begin position="86"/>
        <end position="107"/>
    </location>
</feature>
<proteinExistence type="predicted"/>